<evidence type="ECO:0000313" key="3">
    <source>
        <dbReference type="EMBL" id="MDQ0008286.1"/>
    </source>
</evidence>
<proteinExistence type="predicted"/>
<accession>A0ABT9SV76</accession>
<feature type="compositionally biased region" description="Polar residues" evidence="1">
    <location>
        <begin position="31"/>
        <end position="44"/>
    </location>
</feature>
<keyword evidence="4" id="KW-1185">Reference proteome</keyword>
<sequence>MEQRVSLAPTEQGLSPSEPAAERRDGVATASGVNFESSTRQIAQRQVLAKLQGSPRQPLQRQAPGGSTSNLTGLPDKLKAGVEALSGMDISAVRVHTNSDKPAQMHAEAYAQGNDIYLGRGQERHLPHEAWHVVQQRQGRVKATMQFAGIGVNDDPRLEHEADTMGTIASRGGVSQLATTSPVSNDSVTGAGVVQRAVGFELEVNIPVSQQTAPADAMPAGLRPAGQDWANARIPFPEADPHGIPPVPQAVIYTATNGGVTVDAVPDKRLLAAGMPRQILEIRVSPIDTANIAGLGATMGHVRTGIDGLYNPINGGAPQNHRFPIPGGIPAMVGLPFGNDPTGTFNDADRAEVTWRTYMQATAGIRTDRVRKLHKKISEGATGADDASLDSLESSTARHQDIADDARTAAQNVYNTVHGVANNPDDGIAIERKSVLGFLTLVCSYLLGGKKAYRGRGNLNPKNMTALFSRTGFNQLRTQTLSANSEAWIRTNAVSFRSALVNATRSADADDRMYSPLFNRLGMAHPTQNVVIFLNDALGGAQDRYTDAESKSIIAPENVGAARPGGVFEFRRISNPGANPGAWVAKIQEVVTAIHHLNN</sequence>
<feature type="compositionally biased region" description="Polar residues" evidence="1">
    <location>
        <begin position="54"/>
        <end position="72"/>
    </location>
</feature>
<dbReference type="Pfam" id="PF13699">
    <property type="entry name" value="eCIS_core"/>
    <property type="match status" value="1"/>
</dbReference>
<organism evidence="3 4">
    <name type="scientific">Luteibacter jiangsuensis</name>
    <dbReference type="NCBI Taxonomy" id="637577"/>
    <lineage>
        <taxon>Bacteria</taxon>
        <taxon>Pseudomonadati</taxon>
        <taxon>Pseudomonadota</taxon>
        <taxon>Gammaproteobacteria</taxon>
        <taxon>Lysobacterales</taxon>
        <taxon>Rhodanobacteraceae</taxon>
        <taxon>Luteibacter</taxon>
    </lineage>
</organism>
<name>A0ABT9SV76_9GAMM</name>
<evidence type="ECO:0000256" key="1">
    <source>
        <dbReference type="SAM" id="MobiDB-lite"/>
    </source>
</evidence>
<evidence type="ECO:0000259" key="2">
    <source>
        <dbReference type="Pfam" id="PF13699"/>
    </source>
</evidence>
<feature type="region of interest" description="Disordered" evidence="1">
    <location>
        <begin position="1"/>
        <end position="75"/>
    </location>
</feature>
<evidence type="ECO:0000313" key="4">
    <source>
        <dbReference type="Proteomes" id="UP001237737"/>
    </source>
</evidence>
<dbReference type="RefSeq" id="WP_306846938.1">
    <property type="nucleotide sequence ID" value="NZ_JAUSSK010000001.1"/>
</dbReference>
<dbReference type="EMBL" id="JAUSSK010000001">
    <property type="protein sequence ID" value="MDQ0008286.1"/>
    <property type="molecule type" value="Genomic_DNA"/>
</dbReference>
<comment type="caution">
    <text evidence="3">The sequence shown here is derived from an EMBL/GenBank/DDBJ whole genome shotgun (WGS) entry which is preliminary data.</text>
</comment>
<gene>
    <name evidence="3" type="ORF">J2T07_000445</name>
</gene>
<protein>
    <recommendedName>
        <fullName evidence="2">eCIS core domain-containing protein</fullName>
    </recommendedName>
</protein>
<dbReference type="InterPro" id="IPR025295">
    <property type="entry name" value="eCIS_core_dom"/>
</dbReference>
<feature type="domain" description="eCIS core" evidence="2">
    <location>
        <begin position="74"/>
        <end position="139"/>
    </location>
</feature>
<dbReference type="Proteomes" id="UP001237737">
    <property type="component" value="Unassembled WGS sequence"/>
</dbReference>
<reference evidence="3 4" key="1">
    <citation type="submission" date="2023-07" db="EMBL/GenBank/DDBJ databases">
        <title>Sorghum-associated microbial communities from plants grown in Nebraska, USA.</title>
        <authorList>
            <person name="Schachtman D."/>
        </authorList>
    </citation>
    <scope>NUCLEOTIDE SEQUENCE [LARGE SCALE GENOMIC DNA]</scope>
    <source>
        <strain evidence="3 4">CC60</strain>
    </source>
</reference>